<evidence type="ECO:0000313" key="5">
    <source>
        <dbReference type="Proteomes" id="UP000776651"/>
    </source>
</evidence>
<dbReference type="InterPro" id="IPR035094">
    <property type="entry name" value="EgtD"/>
</dbReference>
<feature type="domain" description="Histidine-specific methyltransferase SAM-dependent" evidence="3">
    <location>
        <begin position="21"/>
        <end position="324"/>
    </location>
</feature>
<dbReference type="EC" id="2.1.1.44" evidence="4"/>
<dbReference type="Pfam" id="PF10017">
    <property type="entry name" value="Methyltransf_33"/>
    <property type="match status" value="1"/>
</dbReference>
<dbReference type="InterPro" id="IPR017804">
    <property type="entry name" value="MeTrfase_EgtD-like"/>
</dbReference>
<dbReference type="EMBL" id="JAIGNQ010000002">
    <property type="protein sequence ID" value="MBX7488231.1"/>
    <property type="molecule type" value="Genomic_DNA"/>
</dbReference>
<dbReference type="GO" id="GO:0052706">
    <property type="term" value="F:L-histidine N(alpha)-methyltransferase activity"/>
    <property type="evidence" value="ECO:0007669"/>
    <property type="project" value="UniProtKB-EC"/>
</dbReference>
<name>A0ABS7JE57_9SPHN</name>
<dbReference type="PIRSF" id="PIRSF018005">
    <property type="entry name" value="UCP018005"/>
    <property type="match status" value="1"/>
</dbReference>
<keyword evidence="1 4" id="KW-0489">Methyltransferase</keyword>
<dbReference type="InterPro" id="IPR029063">
    <property type="entry name" value="SAM-dependent_MTases_sf"/>
</dbReference>
<comment type="caution">
    <text evidence="4">The sequence shown here is derived from an EMBL/GenBank/DDBJ whole genome shotgun (WGS) entry which is preliminary data.</text>
</comment>
<gene>
    <name evidence="4" type="primary">egtD</name>
    <name evidence="4" type="ORF">K3177_06870</name>
</gene>
<sequence>MKTDTGIALVDLDEEGVDRAFRADVLKGLNQLPKAIPARWFYDQEGSRLFERITQLDEYYPTRAETEILKTRSNEFAQLVGQGRAVVEFGSGSSVKTPLLLEAIDPAAYVPLDISGDFLRESAVALSQKFPDLPVHPVEADFMRRVSLPDGVGPLKKLGFFPGSTIGNMVPRTAVDLLRSMRATLGADEGESPLLLIGMDLVKEQQKLEAAYDDSDGVTAAFNMNLVTRINRELSGTIPADALDHRAVWNDDLARVEMHLVANRDIDFTVSGESFSMRSGETIHTENSHKFTPRSANLLLLAGGWTPIKRWVDADERFSVVLARATEQREAP</sequence>
<dbReference type="GO" id="GO:0032259">
    <property type="term" value="P:methylation"/>
    <property type="evidence" value="ECO:0007669"/>
    <property type="project" value="UniProtKB-KW"/>
</dbReference>
<dbReference type="PANTHER" id="PTHR43397:SF1">
    <property type="entry name" value="ERGOTHIONEINE BIOSYNTHESIS PROTEIN 1"/>
    <property type="match status" value="1"/>
</dbReference>
<dbReference type="InterPro" id="IPR019257">
    <property type="entry name" value="MeTrfase_dom"/>
</dbReference>
<dbReference type="Gene3D" id="3.40.50.150">
    <property type="entry name" value="Vaccinia Virus protein VP39"/>
    <property type="match status" value="1"/>
</dbReference>
<dbReference type="PANTHER" id="PTHR43397">
    <property type="entry name" value="ERGOTHIONEINE BIOSYNTHESIS PROTEIN 1"/>
    <property type="match status" value="1"/>
</dbReference>
<organism evidence="4 5">
    <name type="scientific">Qipengyuania pacifica</name>
    <dbReference type="NCBI Taxonomy" id="2860199"/>
    <lineage>
        <taxon>Bacteria</taxon>
        <taxon>Pseudomonadati</taxon>
        <taxon>Pseudomonadota</taxon>
        <taxon>Alphaproteobacteria</taxon>
        <taxon>Sphingomonadales</taxon>
        <taxon>Erythrobacteraceae</taxon>
        <taxon>Qipengyuania</taxon>
    </lineage>
</organism>
<accession>A0ABS7JE57</accession>
<evidence type="ECO:0000256" key="2">
    <source>
        <dbReference type="ARBA" id="ARBA00022679"/>
    </source>
</evidence>
<evidence type="ECO:0000313" key="4">
    <source>
        <dbReference type="EMBL" id="MBX7488231.1"/>
    </source>
</evidence>
<proteinExistence type="predicted"/>
<dbReference type="NCBIfam" id="TIGR03438">
    <property type="entry name" value="egtD_ergothio"/>
    <property type="match status" value="1"/>
</dbReference>
<reference evidence="4 5" key="1">
    <citation type="submission" date="2021-08" db="EMBL/GenBank/DDBJ databases">
        <title>Comparative Genomics Analysis of the Genus Qipengyuania Reveals Extensive Genetic Diversity and Metabolic Versatility, Including the Description of Fifteen Novel Species.</title>
        <authorList>
            <person name="Liu Y."/>
        </authorList>
    </citation>
    <scope>NUCLEOTIDE SEQUENCE [LARGE SCALE GENOMIC DNA]</scope>
    <source>
        <strain evidence="4 5">GH25</strain>
    </source>
</reference>
<keyword evidence="5" id="KW-1185">Reference proteome</keyword>
<dbReference type="Proteomes" id="UP000776651">
    <property type="component" value="Unassembled WGS sequence"/>
</dbReference>
<evidence type="ECO:0000256" key="1">
    <source>
        <dbReference type="ARBA" id="ARBA00022603"/>
    </source>
</evidence>
<protein>
    <submittedName>
        <fullName evidence="4">L-histidine N(Alpha)-methyltransferase</fullName>
        <ecNumber evidence="4">2.1.1.44</ecNumber>
    </submittedName>
</protein>
<dbReference type="InterPro" id="IPR051128">
    <property type="entry name" value="EgtD_Methyltrsf_superfamily"/>
</dbReference>
<dbReference type="RefSeq" id="WP_221597669.1">
    <property type="nucleotide sequence ID" value="NZ_JAIGNQ010000002.1"/>
</dbReference>
<evidence type="ECO:0000259" key="3">
    <source>
        <dbReference type="Pfam" id="PF10017"/>
    </source>
</evidence>
<keyword evidence="2 4" id="KW-0808">Transferase</keyword>